<organism evidence="2 3">
    <name type="scientific">Geomonas subterranea</name>
    <dbReference type="NCBI Taxonomy" id="2847989"/>
    <lineage>
        <taxon>Bacteria</taxon>
        <taxon>Pseudomonadati</taxon>
        <taxon>Thermodesulfobacteriota</taxon>
        <taxon>Desulfuromonadia</taxon>
        <taxon>Geobacterales</taxon>
        <taxon>Geobacteraceae</taxon>
        <taxon>Geomonas</taxon>
    </lineage>
</organism>
<proteinExistence type="predicted"/>
<feature type="chain" id="PRO_5045580935" description="Lipoprotein" evidence="1">
    <location>
        <begin position="20"/>
        <end position="372"/>
    </location>
</feature>
<dbReference type="EMBL" id="CP077683">
    <property type="protein sequence ID" value="QXE92115.1"/>
    <property type="molecule type" value="Genomic_DNA"/>
</dbReference>
<accession>A0ABX8LRG9</accession>
<dbReference type="RefSeq" id="WP_217288676.1">
    <property type="nucleotide sequence ID" value="NZ_CP077683.1"/>
</dbReference>
<keyword evidence="1" id="KW-0732">Signal</keyword>
<feature type="signal peptide" evidence="1">
    <location>
        <begin position="1"/>
        <end position="19"/>
    </location>
</feature>
<evidence type="ECO:0000256" key="1">
    <source>
        <dbReference type="SAM" id="SignalP"/>
    </source>
</evidence>
<dbReference type="Proteomes" id="UP000683559">
    <property type="component" value="Chromosome"/>
</dbReference>
<reference evidence="2 3" key="1">
    <citation type="submission" date="2021-06" db="EMBL/GenBank/DDBJ databases">
        <title>Gemonas diversity in paddy soil.</title>
        <authorList>
            <person name="Liu G."/>
        </authorList>
    </citation>
    <scope>NUCLEOTIDE SEQUENCE [LARGE SCALE GENOMIC DNA]</scope>
    <source>
        <strain evidence="2 3">RG2</strain>
    </source>
</reference>
<keyword evidence="3" id="KW-1185">Reference proteome</keyword>
<name>A0ABX8LRG9_9BACT</name>
<evidence type="ECO:0000313" key="3">
    <source>
        <dbReference type="Proteomes" id="UP000683559"/>
    </source>
</evidence>
<sequence>MKRLLHFVLLCLCVIPVVACSTIHATPYSATNTENTSLEVGKNYRLDRGTEKVLMHNSKYIVLIKAEQLYKPDVDTVFKSLYHPVKQGSKFQIVALTDEGNYVGWPLDGYRPKQIKQSDSPGFMSSLIGSAAQYAGERALNSAITGTSKGQSFSTGGGVGSGLSPEMAKKVNNAAIDTAGGVGTGLVGGGILGKVVTVGAKGNALMSSAEKVMNDTPSLNSNGILKQGGSSMLPSTALISSVYQSYNIQDTIFFFEKSTLKPYALRSYVDRTEMDQMKDHIFYKILNNEGDFKLERGYLNLKKSSLWYTGAAGAVVSFLFKNYDGDAEKPVYVEAIEVDLNKTSTVEVAGFKFKITSAGGDAAEIKLMAAPI</sequence>
<evidence type="ECO:0008006" key="4">
    <source>
        <dbReference type="Google" id="ProtNLM"/>
    </source>
</evidence>
<protein>
    <recommendedName>
        <fullName evidence="4">Lipoprotein</fullName>
    </recommendedName>
</protein>
<gene>
    <name evidence="2" type="ORF">KP001_06190</name>
</gene>
<evidence type="ECO:0000313" key="2">
    <source>
        <dbReference type="EMBL" id="QXE92115.1"/>
    </source>
</evidence>